<dbReference type="Pfam" id="PF25762">
    <property type="entry name" value="HAUS1"/>
    <property type="match status" value="1"/>
</dbReference>
<organism evidence="11 12">
    <name type="scientific">Lepidopterella palustris CBS 459.81</name>
    <dbReference type="NCBI Taxonomy" id="1314670"/>
    <lineage>
        <taxon>Eukaryota</taxon>
        <taxon>Fungi</taxon>
        <taxon>Dikarya</taxon>
        <taxon>Ascomycota</taxon>
        <taxon>Pezizomycotina</taxon>
        <taxon>Dothideomycetes</taxon>
        <taxon>Pleosporomycetidae</taxon>
        <taxon>Mytilinidiales</taxon>
        <taxon>Argynnaceae</taxon>
        <taxon>Lepidopterella</taxon>
    </lineage>
</organism>
<protein>
    <recommendedName>
        <fullName evidence="13">HAUS augmin-like complex subunit 1</fullName>
    </recommendedName>
</protein>
<evidence type="ECO:0000313" key="12">
    <source>
        <dbReference type="Proteomes" id="UP000250266"/>
    </source>
</evidence>
<dbReference type="EMBL" id="KV744808">
    <property type="protein sequence ID" value="OCK86203.1"/>
    <property type="molecule type" value="Genomic_DNA"/>
</dbReference>
<evidence type="ECO:0000256" key="4">
    <source>
        <dbReference type="ARBA" id="ARBA00022618"/>
    </source>
</evidence>
<dbReference type="AlphaFoldDB" id="A0A8E2EMG3"/>
<keyword evidence="12" id="KW-1185">Reference proteome</keyword>
<dbReference type="GO" id="GO:0070652">
    <property type="term" value="C:HAUS complex"/>
    <property type="evidence" value="ECO:0007669"/>
    <property type="project" value="InterPro"/>
</dbReference>
<comment type="similarity">
    <text evidence="2">Belongs to the HAUS1 family.</text>
</comment>
<keyword evidence="3" id="KW-0963">Cytoplasm</keyword>
<evidence type="ECO:0000313" key="11">
    <source>
        <dbReference type="EMBL" id="OCK86203.1"/>
    </source>
</evidence>
<keyword evidence="9" id="KW-0131">Cell cycle</keyword>
<accession>A0A8E2EMG3</accession>
<dbReference type="GO" id="GO:0051225">
    <property type="term" value="P:spindle assembly"/>
    <property type="evidence" value="ECO:0007669"/>
    <property type="project" value="InterPro"/>
</dbReference>
<dbReference type="InterPro" id="IPR026243">
    <property type="entry name" value="HAUS1"/>
</dbReference>
<proteinExistence type="inferred from homology"/>
<keyword evidence="4" id="KW-0132">Cell division</keyword>
<dbReference type="PANTHER" id="PTHR31570">
    <property type="entry name" value="HAUS AUGMIN-LIKE COMPLEX SUBUNIT 1"/>
    <property type="match status" value="1"/>
</dbReference>
<evidence type="ECO:0000256" key="3">
    <source>
        <dbReference type="ARBA" id="ARBA00022490"/>
    </source>
</evidence>
<evidence type="ECO:0000256" key="8">
    <source>
        <dbReference type="ARBA" id="ARBA00023212"/>
    </source>
</evidence>
<keyword evidence="7 10" id="KW-0175">Coiled coil</keyword>
<evidence type="ECO:0000256" key="5">
    <source>
        <dbReference type="ARBA" id="ARBA00022701"/>
    </source>
</evidence>
<gene>
    <name evidence="11" type="ORF">K432DRAFT_341819</name>
</gene>
<evidence type="ECO:0000256" key="9">
    <source>
        <dbReference type="ARBA" id="ARBA00023306"/>
    </source>
</evidence>
<evidence type="ECO:0000256" key="7">
    <source>
        <dbReference type="ARBA" id="ARBA00023054"/>
    </source>
</evidence>
<comment type="subcellular location">
    <subcellularLocation>
        <location evidence="1">Cytoplasm</location>
        <location evidence="1">Cytoskeleton</location>
        <location evidence="1">Spindle</location>
    </subcellularLocation>
</comment>
<dbReference type="PANTHER" id="PTHR31570:SF1">
    <property type="entry name" value="HAUS AUGMIN-LIKE COMPLEX SUBUNIT 1"/>
    <property type="match status" value="1"/>
</dbReference>
<dbReference type="GO" id="GO:0005874">
    <property type="term" value="C:microtubule"/>
    <property type="evidence" value="ECO:0007669"/>
    <property type="project" value="UniProtKB-KW"/>
</dbReference>
<name>A0A8E2EMG3_9PEZI</name>
<keyword evidence="8" id="KW-0206">Cytoskeleton</keyword>
<evidence type="ECO:0000256" key="1">
    <source>
        <dbReference type="ARBA" id="ARBA00004186"/>
    </source>
</evidence>
<keyword evidence="5" id="KW-0493">Microtubule</keyword>
<dbReference type="Proteomes" id="UP000250266">
    <property type="component" value="Unassembled WGS sequence"/>
</dbReference>
<feature type="coiled-coil region" evidence="10">
    <location>
        <begin position="48"/>
        <end position="78"/>
    </location>
</feature>
<evidence type="ECO:0008006" key="13">
    <source>
        <dbReference type="Google" id="ProtNLM"/>
    </source>
</evidence>
<dbReference type="GO" id="GO:0005829">
    <property type="term" value="C:cytosol"/>
    <property type="evidence" value="ECO:0007669"/>
    <property type="project" value="TreeGrafter"/>
</dbReference>
<dbReference type="GO" id="GO:0051301">
    <property type="term" value="P:cell division"/>
    <property type="evidence" value="ECO:0007669"/>
    <property type="project" value="UniProtKB-KW"/>
</dbReference>
<evidence type="ECO:0000256" key="10">
    <source>
        <dbReference type="SAM" id="Coils"/>
    </source>
</evidence>
<dbReference type="GO" id="GO:0005819">
    <property type="term" value="C:spindle"/>
    <property type="evidence" value="ECO:0007669"/>
    <property type="project" value="UniProtKB-SubCell"/>
</dbReference>
<sequence>MDTSLTPTDLFSPSKARQQRAQAQDWAQIESWLRYKYAGRSIPTFERNEETLKALRALALANERADEERSLIERVEQDALKELQETDINPADAKILNTITSNLTPEGQRSLDALASTAIALETPNTDPETLAHTLIQHTTTASTLSNQLNHLQTLQSYLNTQLSSLRSDLQSLQSPAFTTPSSLPRQTTDWSRQTRLLRSKMREYEDKLATLPPPTPSSSITSIKPSDLASAAGLASLVEKERELVVLRERVEKLEEEVAQFRHLPTDKEAARKEVRKREVELDGLRRARDGLFEGLMEK</sequence>
<evidence type="ECO:0000256" key="2">
    <source>
        <dbReference type="ARBA" id="ARBA00005479"/>
    </source>
</evidence>
<dbReference type="OrthoDB" id="5372507at2759"/>
<keyword evidence="6" id="KW-0498">Mitosis</keyword>
<evidence type="ECO:0000256" key="6">
    <source>
        <dbReference type="ARBA" id="ARBA00022776"/>
    </source>
</evidence>
<reference evidence="11 12" key="1">
    <citation type="journal article" date="2016" name="Nat. Commun.">
        <title>Ectomycorrhizal ecology is imprinted in the genome of the dominant symbiotic fungus Cenococcum geophilum.</title>
        <authorList>
            <consortium name="DOE Joint Genome Institute"/>
            <person name="Peter M."/>
            <person name="Kohler A."/>
            <person name="Ohm R.A."/>
            <person name="Kuo A."/>
            <person name="Krutzmann J."/>
            <person name="Morin E."/>
            <person name="Arend M."/>
            <person name="Barry K.W."/>
            <person name="Binder M."/>
            <person name="Choi C."/>
            <person name="Clum A."/>
            <person name="Copeland A."/>
            <person name="Grisel N."/>
            <person name="Haridas S."/>
            <person name="Kipfer T."/>
            <person name="LaButti K."/>
            <person name="Lindquist E."/>
            <person name="Lipzen A."/>
            <person name="Maire R."/>
            <person name="Meier B."/>
            <person name="Mihaltcheva S."/>
            <person name="Molinier V."/>
            <person name="Murat C."/>
            <person name="Poggeler S."/>
            <person name="Quandt C.A."/>
            <person name="Sperisen C."/>
            <person name="Tritt A."/>
            <person name="Tisserant E."/>
            <person name="Crous P.W."/>
            <person name="Henrissat B."/>
            <person name="Nehls U."/>
            <person name="Egli S."/>
            <person name="Spatafora J.W."/>
            <person name="Grigoriev I.V."/>
            <person name="Martin F.M."/>
        </authorList>
    </citation>
    <scope>NUCLEOTIDE SEQUENCE [LARGE SCALE GENOMIC DNA]</scope>
    <source>
        <strain evidence="11 12">CBS 459.81</strain>
    </source>
</reference>
<feature type="coiled-coil region" evidence="10">
    <location>
        <begin position="238"/>
        <end position="289"/>
    </location>
</feature>